<dbReference type="GeneID" id="300271860"/>
<dbReference type="EMBL" id="JASAXT010000009">
    <property type="protein sequence ID" value="MDP8148691.1"/>
    <property type="molecule type" value="Genomic_DNA"/>
</dbReference>
<feature type="signal peptide" evidence="1">
    <location>
        <begin position="1"/>
        <end position="22"/>
    </location>
</feature>
<proteinExistence type="predicted"/>
<comment type="caution">
    <text evidence="2">The sequence shown here is derived from an EMBL/GenBank/DDBJ whole genome shotgun (WGS) entry which is preliminary data.</text>
</comment>
<feature type="chain" id="PRO_5043398363" evidence="1">
    <location>
        <begin position="23"/>
        <end position="142"/>
    </location>
</feature>
<gene>
    <name evidence="2" type="ORF">QJU57_06335</name>
</gene>
<evidence type="ECO:0000313" key="2">
    <source>
        <dbReference type="EMBL" id="MDP8148691.1"/>
    </source>
</evidence>
<organism evidence="2 3">
    <name type="scientific">Phocoenobacter atlanticus subsp. atlanticus</name>
    <dbReference type="NCBI Taxonomy" id="3061285"/>
    <lineage>
        <taxon>Bacteria</taxon>
        <taxon>Pseudomonadati</taxon>
        <taxon>Pseudomonadota</taxon>
        <taxon>Gammaproteobacteria</taxon>
        <taxon>Pasteurellales</taxon>
        <taxon>Pasteurellaceae</taxon>
        <taxon>Phocoenobacter</taxon>
        <taxon>Phocoenobacter atlanticus</taxon>
    </lineage>
</organism>
<dbReference type="AlphaFoldDB" id="A0AAW8CA96"/>
<dbReference type="Proteomes" id="UP001226020">
    <property type="component" value="Unassembled WGS sequence"/>
</dbReference>
<evidence type="ECO:0000256" key="1">
    <source>
        <dbReference type="SAM" id="SignalP"/>
    </source>
</evidence>
<evidence type="ECO:0000313" key="3">
    <source>
        <dbReference type="Proteomes" id="UP001226020"/>
    </source>
</evidence>
<accession>A0AAW8CA96</accession>
<keyword evidence="3" id="KW-1185">Reference proteome</keyword>
<protein>
    <submittedName>
        <fullName evidence="2">Excinuclease ABC subunit A</fullName>
    </submittedName>
</protein>
<name>A0AAW8CA96_9PAST</name>
<dbReference type="RefSeq" id="WP_306347654.1">
    <property type="nucleotide sequence ID" value="NZ_JASAVU010000019.1"/>
</dbReference>
<keyword evidence="1" id="KW-0732">Signal</keyword>
<dbReference type="PROSITE" id="PS51257">
    <property type="entry name" value="PROKAR_LIPOPROTEIN"/>
    <property type="match status" value="1"/>
</dbReference>
<sequence>MKLSSKLLTIGLAAIVLSGCSARNETVYVSIQDTLNSSEAKSVLDPSIKLYFAKSVSGKVLKSGLVSNKKTNAVGKSDEKACRWAFLSAVKQFQKTAASMGARKVTNLVSYYKRNPYKSSTKFECHAGNLMSGVALKGDIVK</sequence>
<reference evidence="2 3" key="1">
    <citation type="journal article" date="2023" name="Front. Microbiol.">
        <title>Phylogeography and host specificity of Pasteurellaceae pathogenic to sea-farmed fish in the north-east Atlantic.</title>
        <authorList>
            <person name="Gulla S."/>
            <person name="Colquhoun D.J."/>
            <person name="Olsen A.B."/>
            <person name="Spilsberg B."/>
            <person name="Lagesen K."/>
            <person name="Aakesson C.P."/>
            <person name="Strom S."/>
            <person name="Manji F."/>
            <person name="Birkbeck T.H."/>
            <person name="Nilsen H.K."/>
        </authorList>
    </citation>
    <scope>NUCLEOTIDE SEQUENCE [LARGE SCALE GENOMIC DNA]</scope>
    <source>
        <strain evidence="2 3">NVIB3131</strain>
    </source>
</reference>